<dbReference type="SMART" id="SM00320">
    <property type="entry name" value="WD40"/>
    <property type="match status" value="4"/>
</dbReference>
<dbReference type="SUPFAM" id="SSF50978">
    <property type="entry name" value="WD40 repeat-like"/>
    <property type="match status" value="1"/>
</dbReference>
<dbReference type="OMA" id="KIRMWEI"/>
<evidence type="ECO:0000256" key="4">
    <source>
        <dbReference type="ARBA" id="ARBA00022737"/>
    </source>
</evidence>
<feature type="compositionally biased region" description="Acidic residues" evidence="8">
    <location>
        <begin position="61"/>
        <end position="72"/>
    </location>
</feature>
<feature type="region of interest" description="Disordered" evidence="8">
    <location>
        <begin position="1"/>
        <end position="34"/>
    </location>
</feature>
<dbReference type="InterPro" id="IPR036322">
    <property type="entry name" value="WD40_repeat_dom_sf"/>
</dbReference>
<name>A0A0E9NJX8_SAICN</name>
<reference evidence="9 10" key="2">
    <citation type="journal article" date="2014" name="J. Gen. Appl. Microbiol.">
        <title>The early diverging ascomycetous budding yeast Saitoella complicata has three histone deacetylases belonging to the Clr6, Hos2, and Rpd3 lineages.</title>
        <authorList>
            <person name="Nishida H."/>
            <person name="Matsumoto T."/>
            <person name="Kondo S."/>
            <person name="Hamamoto M."/>
            <person name="Yoshikawa H."/>
        </authorList>
    </citation>
    <scope>NUCLEOTIDE SEQUENCE [LARGE SCALE GENOMIC DNA]</scope>
    <source>
        <strain evidence="9 10">NRRL Y-17804</strain>
    </source>
</reference>
<dbReference type="InterPro" id="IPR015943">
    <property type="entry name" value="WD40/YVTN_repeat-like_dom_sf"/>
</dbReference>
<keyword evidence="5" id="KW-0539">Nucleus</keyword>
<reference evidence="9 10" key="3">
    <citation type="journal article" date="2015" name="Genome Announc.">
        <title>Draft Genome Sequence of the Archiascomycetous Yeast Saitoella complicata.</title>
        <authorList>
            <person name="Yamauchi K."/>
            <person name="Kondo S."/>
            <person name="Hamamoto M."/>
            <person name="Takahashi Y."/>
            <person name="Ogura Y."/>
            <person name="Hayashi T."/>
            <person name="Nishida H."/>
        </authorList>
    </citation>
    <scope>NUCLEOTIDE SEQUENCE [LARGE SCALE GENOMIC DNA]</scope>
    <source>
        <strain evidence="9 10">NRRL Y-17804</strain>
    </source>
</reference>
<dbReference type="Pfam" id="PF00400">
    <property type="entry name" value="WD40"/>
    <property type="match status" value="1"/>
</dbReference>
<feature type="compositionally biased region" description="Acidic residues" evidence="8">
    <location>
        <begin position="109"/>
        <end position="122"/>
    </location>
</feature>
<feature type="repeat" description="WD" evidence="7">
    <location>
        <begin position="301"/>
        <end position="342"/>
    </location>
</feature>
<dbReference type="PROSITE" id="PS50082">
    <property type="entry name" value="WD_REPEATS_2"/>
    <property type="match status" value="1"/>
</dbReference>
<evidence type="ECO:0000256" key="1">
    <source>
        <dbReference type="ARBA" id="ARBA00004604"/>
    </source>
</evidence>
<dbReference type="GO" id="GO:0006364">
    <property type="term" value="P:rRNA processing"/>
    <property type="evidence" value="ECO:0007669"/>
    <property type="project" value="UniProtKB-KW"/>
</dbReference>
<feature type="region of interest" description="Disordered" evidence="8">
    <location>
        <begin position="102"/>
        <end position="126"/>
    </location>
</feature>
<keyword evidence="10" id="KW-1185">Reference proteome</keyword>
<dbReference type="EMBL" id="BACD03000025">
    <property type="protein sequence ID" value="GAO49710.1"/>
    <property type="molecule type" value="Genomic_DNA"/>
</dbReference>
<evidence type="ECO:0000256" key="2">
    <source>
        <dbReference type="ARBA" id="ARBA00022552"/>
    </source>
</evidence>
<protein>
    <submittedName>
        <fullName evidence="9">Uncharacterized protein</fullName>
    </submittedName>
</protein>
<dbReference type="InterPro" id="IPR001680">
    <property type="entry name" value="WD40_rpt"/>
</dbReference>
<proteinExistence type="inferred from homology"/>
<dbReference type="STRING" id="698492.A0A0E9NJX8"/>
<evidence type="ECO:0000256" key="6">
    <source>
        <dbReference type="ARBA" id="ARBA00025767"/>
    </source>
</evidence>
<dbReference type="Gene3D" id="2.130.10.10">
    <property type="entry name" value="YVTN repeat-like/Quinoprotein amine dehydrogenase"/>
    <property type="match status" value="1"/>
</dbReference>
<comment type="similarity">
    <text evidence="6">Belongs to the WD repeat UTP18 family.</text>
</comment>
<dbReference type="GO" id="GO:0032040">
    <property type="term" value="C:small-subunit processome"/>
    <property type="evidence" value="ECO:0007669"/>
    <property type="project" value="TreeGrafter"/>
</dbReference>
<evidence type="ECO:0000256" key="8">
    <source>
        <dbReference type="SAM" id="MobiDB-lite"/>
    </source>
</evidence>
<gene>
    <name evidence="9" type="ORF">G7K_3855-t2</name>
</gene>
<dbReference type="InterPro" id="IPR045161">
    <property type="entry name" value="Utp18"/>
</dbReference>
<keyword evidence="2" id="KW-0698">rRNA processing</keyword>
<accession>A0A0E9NJX8</accession>
<feature type="compositionally biased region" description="Basic and acidic residues" evidence="8">
    <location>
        <begin position="20"/>
        <end position="34"/>
    </location>
</feature>
<evidence type="ECO:0000313" key="10">
    <source>
        <dbReference type="Proteomes" id="UP000033140"/>
    </source>
</evidence>
<dbReference type="PANTHER" id="PTHR18359:SF0">
    <property type="entry name" value="U3 SMALL NUCLEOLAR RNA-ASSOCIATED PROTEIN 18 HOMOLOG"/>
    <property type="match status" value="1"/>
</dbReference>
<evidence type="ECO:0000313" key="9">
    <source>
        <dbReference type="EMBL" id="GAO49710.1"/>
    </source>
</evidence>
<keyword evidence="3 7" id="KW-0853">WD repeat</keyword>
<evidence type="ECO:0000256" key="3">
    <source>
        <dbReference type="ARBA" id="ARBA00022574"/>
    </source>
</evidence>
<evidence type="ECO:0000256" key="7">
    <source>
        <dbReference type="PROSITE-ProRule" id="PRU00221"/>
    </source>
</evidence>
<dbReference type="PANTHER" id="PTHR18359">
    <property type="entry name" value="WD-REPEAT PROTEIN-RELATED"/>
    <property type="match status" value="1"/>
</dbReference>
<evidence type="ECO:0000256" key="5">
    <source>
        <dbReference type="ARBA" id="ARBA00023242"/>
    </source>
</evidence>
<comment type="subcellular location">
    <subcellularLocation>
        <location evidence="1">Nucleus</location>
        <location evidence="1">Nucleolus</location>
    </subcellularLocation>
</comment>
<comment type="caution">
    <text evidence="9">The sequence shown here is derived from an EMBL/GenBank/DDBJ whole genome shotgun (WGS) entry which is preliminary data.</text>
</comment>
<feature type="region of interest" description="Disordered" evidence="8">
    <location>
        <begin position="61"/>
        <end position="88"/>
    </location>
</feature>
<dbReference type="Proteomes" id="UP000033140">
    <property type="component" value="Unassembled WGS sequence"/>
</dbReference>
<keyword evidence="4" id="KW-0677">Repeat</keyword>
<reference evidence="9 10" key="1">
    <citation type="journal article" date="2011" name="J. Gen. Appl. Microbiol.">
        <title>Draft genome sequencing of the enigmatic yeast Saitoella complicata.</title>
        <authorList>
            <person name="Nishida H."/>
            <person name="Hamamoto M."/>
            <person name="Sugiyama J."/>
        </authorList>
    </citation>
    <scope>NUCLEOTIDE SEQUENCE [LARGE SCALE GENOMIC DNA]</scope>
    <source>
        <strain evidence="9 10">NRRL Y-17804</strain>
    </source>
</reference>
<dbReference type="GO" id="GO:0034388">
    <property type="term" value="C:Pwp2p-containing subcomplex of 90S preribosome"/>
    <property type="evidence" value="ECO:0007669"/>
    <property type="project" value="TreeGrafter"/>
</dbReference>
<dbReference type="AlphaFoldDB" id="A0A0E9NJX8"/>
<sequence length="622" mass="69547">MPSKSKRRQSTSVAVAVADKPVEKPARALPQKDEEERELEALIFGDDEGFRKGIAQLGDEEFGVGYTDEQDRDVEVTDGTYQQPEDDGMEEVADNDLFFLDDAPGTGPDVDDDESEEYISEDEAPHVREAAWYDSDDERITVSLASHPRLRKLRRTEADDHVTGKDYQRRLRLQFERVYPVPEWALPAGAKAAARAKRLRAEADSDDESADEMDQDLSADPLKTLFQRAEGYVRKTKSAALAPGTIDISRLKDANQQQLSAAAIQTMSFHPTHPLVLTGGYDRMVRIYHLDGKVNPLVTSLHVKSMPIQTAQFHPDGKRVFIGGRRRYFYIWDLETGTVEKISRMYGHESMQRSMETFKLSPCGRYVALLGQKGWVNILNATTGQWITGVKVEGEVADLVWWAAGEGLTIANTAGELWEWNSDERRIVGRWRDEGGFATVRIALGGEDSRYIAVGSKTGIVNVYDRRKMTSTTTEPKPLRTLEQLTTSVHTLAFSHDGQVLAMASRVKKDMLKLVHLPSGTVFKNWPTMNTPLGKIGAVEFSQGSEMLCIGNEQGHVSLEDPPPSLQFHRTSNKATSIEMPVKPVCLPPMPVRPEVLILIQSENPKTRHNRDLALEDMCVIA</sequence>
<organism evidence="9 10">
    <name type="scientific">Saitoella complicata (strain BCRC 22490 / CBS 7301 / JCM 7358 / NBRC 10748 / NRRL Y-17804)</name>
    <dbReference type="NCBI Taxonomy" id="698492"/>
    <lineage>
        <taxon>Eukaryota</taxon>
        <taxon>Fungi</taxon>
        <taxon>Dikarya</taxon>
        <taxon>Ascomycota</taxon>
        <taxon>Taphrinomycotina</taxon>
        <taxon>Taphrinomycotina incertae sedis</taxon>
        <taxon>Saitoella</taxon>
    </lineage>
</organism>